<accession>A0A2P6U2B2</accession>
<feature type="compositionally biased region" description="Low complexity" evidence="2">
    <location>
        <begin position="669"/>
        <end position="687"/>
    </location>
</feature>
<comment type="caution">
    <text evidence="4">The sequence shown here is derived from an EMBL/GenBank/DDBJ whole genome shotgun (WGS) entry which is preliminary data.</text>
</comment>
<dbReference type="Gene3D" id="3.10.580.10">
    <property type="entry name" value="CBS-domain"/>
    <property type="match status" value="2"/>
</dbReference>
<evidence type="ECO:0000313" key="5">
    <source>
        <dbReference type="Proteomes" id="UP000239899"/>
    </source>
</evidence>
<name>A0A2P6U2B2_CHLSO</name>
<keyword evidence="1" id="KW-0129">CBS domain</keyword>
<dbReference type="EMBL" id="LHPG02000002">
    <property type="protein sequence ID" value="PRW60440.1"/>
    <property type="molecule type" value="Genomic_DNA"/>
</dbReference>
<dbReference type="InterPro" id="IPR000644">
    <property type="entry name" value="CBS_dom"/>
</dbReference>
<feature type="compositionally biased region" description="Gly residues" evidence="2">
    <location>
        <begin position="638"/>
        <end position="668"/>
    </location>
</feature>
<protein>
    <submittedName>
        <fullName evidence="4">Pathogenesis-related 1-like</fullName>
    </submittedName>
</protein>
<dbReference type="InterPro" id="IPR001283">
    <property type="entry name" value="CRISP-related"/>
</dbReference>
<gene>
    <name evidence="4" type="ORF">C2E21_1123</name>
</gene>
<dbReference type="GO" id="GO:0005576">
    <property type="term" value="C:extracellular region"/>
    <property type="evidence" value="ECO:0007669"/>
    <property type="project" value="InterPro"/>
</dbReference>
<dbReference type="PROSITE" id="PS01009">
    <property type="entry name" value="CRISP_1"/>
    <property type="match status" value="1"/>
</dbReference>
<dbReference type="PROSITE" id="PS51371">
    <property type="entry name" value="CBS"/>
    <property type="match status" value="1"/>
</dbReference>
<dbReference type="Proteomes" id="UP000239899">
    <property type="component" value="Unassembled WGS sequence"/>
</dbReference>
<feature type="compositionally biased region" description="Gly residues" evidence="2">
    <location>
        <begin position="591"/>
        <end position="628"/>
    </location>
</feature>
<sequence length="830" mass="86735">MGDAEMTDFSAAQKLLESTNLTELCKKDQKIVLLEHNTTIGDALKTLAKHNILSAPMVMYPDIEEVQGGDMSPQLLGWIDVADVMRAFLQHLTDAGHRIPTQMLALMNLLEKEGPVFSDRLLVTIRGVEDRGLVYQAEGATTSLMDAIRNVFLRPADGETKVVHRLAVFDSHGEITNVITQTDIMRYLLAHLEELGGVADRTIEQLGLLTGKPPVLSVNPHVPALLAYAQQAAQQVSGAPVVTDSGELIANLSISDIRAITAEQFGALALPVAEFLAVEHGTAYLGYSATTSEHAKHPFFASANRSGGPTKGDIQLFTCKADTLLSQLLRKIVEERIHRVYVVDRDEEPRVQAVITPTDILRLVSGCGAGAAPCGGAAAASQPFSGPSSLAVPNHSLPSASTGMQISVGRSLKADSNGTANGAQECDSSSMLDALNGLRSEHGSPPLSWSDDLAQQALEVVAKQADNPSCQFQFALTSHGESQAKWTNLDCLGAVDLWKGEESKYVASGGGSYVPEAASFTQIIWKATTEVGCAYVMGGCDGSDMGYVSCLYEAPGNWNGGFEENVDMGGSETNSSSISDEQGGADMPGGDMPGGDMPGGDNNGGDNNGGDNNGGDQNGGNMPGGDMQGGDNNQNGGDQNGGNTPGGDMQGGGDNNQQGGGNNGGDQNGGDNNQQGGGNNNNQQPPAGGAGGCDIQATLDAHNQARAKHGAAPLSWDATLAEYALGVVNSQSEVNCGLVHSNGPYGENLAYGTNFNCVDAVNLWMQEEAQWVPGTDHFVSGQGHYTQVVWKGTTSVGCALVPNKCGGFNYIACSYNPPGNMAGGFLDNVQ</sequence>
<feature type="region of interest" description="Disordered" evidence="2">
    <location>
        <begin position="563"/>
        <end position="695"/>
    </location>
</feature>
<dbReference type="CDD" id="cd02205">
    <property type="entry name" value="CBS_pair_SF"/>
    <property type="match status" value="2"/>
</dbReference>
<feature type="compositionally biased region" description="Polar residues" evidence="2">
    <location>
        <begin position="571"/>
        <end position="580"/>
    </location>
</feature>
<dbReference type="PANTHER" id="PTHR10334">
    <property type="entry name" value="CYSTEINE-RICH SECRETORY PROTEIN-RELATED"/>
    <property type="match status" value="1"/>
</dbReference>
<dbReference type="InterPro" id="IPR046342">
    <property type="entry name" value="CBS_dom_sf"/>
</dbReference>
<dbReference type="PROSITE" id="PS01010">
    <property type="entry name" value="CRISP_2"/>
    <property type="match status" value="1"/>
</dbReference>
<reference evidence="4 5" key="1">
    <citation type="journal article" date="2018" name="Plant J.">
        <title>Genome sequences of Chlorella sorokiniana UTEX 1602 and Micractinium conductrix SAG 241.80: implications to maltose excretion by a green alga.</title>
        <authorList>
            <person name="Arriola M.B."/>
            <person name="Velmurugan N."/>
            <person name="Zhang Y."/>
            <person name="Plunkett M.H."/>
            <person name="Hondzo H."/>
            <person name="Barney B.M."/>
        </authorList>
    </citation>
    <scope>NUCLEOTIDE SEQUENCE [LARGE SCALE GENOMIC DNA]</scope>
    <source>
        <strain evidence="5">UTEX 1602</strain>
    </source>
</reference>
<feature type="domain" description="CBS" evidence="3">
    <location>
        <begin position="309"/>
        <end position="373"/>
    </location>
</feature>
<dbReference type="SUPFAM" id="SSF55797">
    <property type="entry name" value="PR-1-like"/>
    <property type="match status" value="2"/>
</dbReference>
<dbReference type="InterPro" id="IPR014044">
    <property type="entry name" value="CAP_dom"/>
</dbReference>
<dbReference type="Pfam" id="PF00188">
    <property type="entry name" value="CAP"/>
    <property type="match status" value="2"/>
</dbReference>
<dbReference type="SMART" id="SM00198">
    <property type="entry name" value="SCP"/>
    <property type="match status" value="2"/>
</dbReference>
<dbReference type="OrthoDB" id="449052at2759"/>
<proteinExistence type="predicted"/>
<dbReference type="Gene3D" id="3.40.33.10">
    <property type="entry name" value="CAP"/>
    <property type="match status" value="2"/>
</dbReference>
<evidence type="ECO:0000256" key="1">
    <source>
        <dbReference type="PROSITE-ProRule" id="PRU00703"/>
    </source>
</evidence>
<dbReference type="InterPro" id="IPR035940">
    <property type="entry name" value="CAP_sf"/>
</dbReference>
<dbReference type="SUPFAM" id="SSF54631">
    <property type="entry name" value="CBS-domain pair"/>
    <property type="match status" value="2"/>
</dbReference>
<organism evidence="4 5">
    <name type="scientific">Chlorella sorokiniana</name>
    <name type="common">Freshwater green alga</name>
    <dbReference type="NCBI Taxonomy" id="3076"/>
    <lineage>
        <taxon>Eukaryota</taxon>
        <taxon>Viridiplantae</taxon>
        <taxon>Chlorophyta</taxon>
        <taxon>core chlorophytes</taxon>
        <taxon>Trebouxiophyceae</taxon>
        <taxon>Chlorellales</taxon>
        <taxon>Chlorellaceae</taxon>
        <taxon>Chlorella clade</taxon>
        <taxon>Chlorella</taxon>
    </lineage>
</organism>
<dbReference type="Pfam" id="PF00571">
    <property type="entry name" value="CBS"/>
    <property type="match status" value="2"/>
</dbReference>
<keyword evidence="5" id="KW-1185">Reference proteome</keyword>
<dbReference type="STRING" id="3076.A0A2P6U2B2"/>
<evidence type="ECO:0000259" key="3">
    <source>
        <dbReference type="PROSITE" id="PS51371"/>
    </source>
</evidence>
<evidence type="ECO:0000256" key="2">
    <source>
        <dbReference type="SAM" id="MobiDB-lite"/>
    </source>
</evidence>
<dbReference type="AlphaFoldDB" id="A0A2P6U2B2"/>
<dbReference type="InterPro" id="IPR018244">
    <property type="entry name" value="Allrgn_V5/Tpx1_CS"/>
</dbReference>
<evidence type="ECO:0000313" key="4">
    <source>
        <dbReference type="EMBL" id="PRW60440.1"/>
    </source>
</evidence>
<dbReference type="SMART" id="SM00116">
    <property type="entry name" value="CBS"/>
    <property type="match status" value="3"/>
</dbReference>
<dbReference type="PRINTS" id="PR00837">
    <property type="entry name" value="V5TPXLIKE"/>
</dbReference>